<accession>A0A8B8MTD4</accession>
<dbReference type="KEGG" id="rarg:115727299"/>
<protein>
    <submittedName>
        <fullName evidence="3 4">Uncharacterized protein LOC115727299</fullName>
    </submittedName>
</protein>
<dbReference type="Proteomes" id="UP000827889">
    <property type="component" value="Chromosome 3"/>
</dbReference>
<organism evidence="2 3">
    <name type="scientific">Rhodamnia argentea</name>
    <dbReference type="NCBI Taxonomy" id="178133"/>
    <lineage>
        <taxon>Eukaryota</taxon>
        <taxon>Viridiplantae</taxon>
        <taxon>Streptophyta</taxon>
        <taxon>Embryophyta</taxon>
        <taxon>Tracheophyta</taxon>
        <taxon>Spermatophyta</taxon>
        <taxon>Magnoliopsida</taxon>
        <taxon>eudicotyledons</taxon>
        <taxon>Gunneridae</taxon>
        <taxon>Pentapetalae</taxon>
        <taxon>rosids</taxon>
        <taxon>malvids</taxon>
        <taxon>Myrtales</taxon>
        <taxon>Myrtaceae</taxon>
        <taxon>Myrtoideae</taxon>
        <taxon>Myrteae</taxon>
        <taxon>Australasian group</taxon>
        <taxon>Rhodamnia</taxon>
    </lineage>
</organism>
<dbReference type="RefSeq" id="XP_048132650.1">
    <property type="nucleotide sequence ID" value="XM_048276693.1"/>
</dbReference>
<feature type="region of interest" description="Disordered" evidence="1">
    <location>
        <begin position="22"/>
        <end position="196"/>
    </location>
</feature>
<name>A0A8B8MTD4_9MYRT</name>
<dbReference type="PANTHER" id="PTHR33130:SF40">
    <property type="entry name" value="CHROMOGRANIN (DUF1639)"/>
    <property type="match status" value="1"/>
</dbReference>
<dbReference type="AlphaFoldDB" id="A0A8B8MTD4"/>
<evidence type="ECO:0000313" key="3">
    <source>
        <dbReference type="RefSeq" id="XP_030513341.1"/>
    </source>
</evidence>
<proteinExistence type="predicted"/>
<dbReference type="InterPro" id="IPR012438">
    <property type="entry name" value="DUF1639"/>
</dbReference>
<evidence type="ECO:0000313" key="4">
    <source>
        <dbReference type="RefSeq" id="XP_048132650.1"/>
    </source>
</evidence>
<keyword evidence="2" id="KW-1185">Reference proteome</keyword>
<feature type="compositionally biased region" description="Basic and acidic residues" evidence="1">
    <location>
        <begin position="185"/>
        <end position="196"/>
    </location>
</feature>
<dbReference type="GeneID" id="115727299"/>
<dbReference type="RefSeq" id="XP_030513341.1">
    <property type="nucleotide sequence ID" value="XM_030657481.1"/>
</dbReference>
<reference evidence="3" key="1">
    <citation type="submission" date="2025-04" db="UniProtKB">
        <authorList>
            <consortium name="RefSeq"/>
        </authorList>
    </citation>
    <scope>IDENTIFICATION</scope>
    <source>
        <tissue evidence="4">Leaf</tissue>
    </source>
</reference>
<gene>
    <name evidence="3 4" type="primary">LOC115727299</name>
</gene>
<dbReference type="Pfam" id="PF07797">
    <property type="entry name" value="DUF1639"/>
    <property type="match status" value="1"/>
</dbReference>
<evidence type="ECO:0000256" key="1">
    <source>
        <dbReference type="SAM" id="MobiDB-lite"/>
    </source>
</evidence>
<dbReference type="OrthoDB" id="909814at2759"/>
<sequence length="261" mass="28733">MATAPVKSQPLHNFSMPTFLRWGSATASHRQHRRPSSSGDSPPPPPDDREPQSRPPAIGSRCGRAISICLPLAPSPVLDKPQKQASGSGGERETLKINVAGTDLRSGNNNKSSGEDNEETEAEEAVQRPWNLRPRRGANNGFSKNGESREAFPMVHPSVQQGEKKENVNQPPKSARLRGFAEAASGERKEEAEEGKRRLWVSLSKEEIEEDVFAMTGSRPARRPRKRSRIAQKQLDSVFPGLWLVGITADAYRMLDSPAKK</sequence>
<evidence type="ECO:0000313" key="2">
    <source>
        <dbReference type="Proteomes" id="UP000827889"/>
    </source>
</evidence>
<dbReference type="PANTHER" id="PTHR33130">
    <property type="entry name" value="PUTATIVE (DUF1639)-RELATED"/>
    <property type="match status" value="1"/>
</dbReference>
<feature type="compositionally biased region" description="Acidic residues" evidence="1">
    <location>
        <begin position="115"/>
        <end position="124"/>
    </location>
</feature>